<evidence type="ECO:0000313" key="4">
    <source>
        <dbReference type="Proteomes" id="UP000198406"/>
    </source>
</evidence>
<organism evidence="3 4">
    <name type="scientific">Fistulifera solaris</name>
    <name type="common">Oleaginous diatom</name>
    <dbReference type="NCBI Taxonomy" id="1519565"/>
    <lineage>
        <taxon>Eukaryota</taxon>
        <taxon>Sar</taxon>
        <taxon>Stramenopiles</taxon>
        <taxon>Ochrophyta</taxon>
        <taxon>Bacillariophyta</taxon>
        <taxon>Bacillariophyceae</taxon>
        <taxon>Bacillariophycidae</taxon>
        <taxon>Naviculales</taxon>
        <taxon>Naviculaceae</taxon>
        <taxon>Fistulifera</taxon>
    </lineage>
</organism>
<dbReference type="AlphaFoldDB" id="A0A1Z5K566"/>
<reference evidence="3 4" key="1">
    <citation type="journal article" date="2015" name="Plant Cell">
        <title>Oil accumulation by the oleaginous diatom Fistulifera solaris as revealed by the genome and transcriptome.</title>
        <authorList>
            <person name="Tanaka T."/>
            <person name="Maeda Y."/>
            <person name="Veluchamy A."/>
            <person name="Tanaka M."/>
            <person name="Abida H."/>
            <person name="Marechal E."/>
            <person name="Bowler C."/>
            <person name="Muto M."/>
            <person name="Sunaga Y."/>
            <person name="Tanaka M."/>
            <person name="Yoshino T."/>
            <person name="Taniguchi T."/>
            <person name="Fukuda Y."/>
            <person name="Nemoto M."/>
            <person name="Matsumoto M."/>
            <person name="Wong P.S."/>
            <person name="Aburatani S."/>
            <person name="Fujibuchi W."/>
        </authorList>
    </citation>
    <scope>NUCLEOTIDE SEQUENCE [LARGE SCALE GENOMIC DNA]</scope>
    <source>
        <strain evidence="3 4">JPCC DA0580</strain>
    </source>
</reference>
<proteinExistence type="predicted"/>
<evidence type="ECO:0000313" key="3">
    <source>
        <dbReference type="EMBL" id="GAX21128.1"/>
    </source>
</evidence>
<evidence type="ECO:0000256" key="1">
    <source>
        <dbReference type="SAM" id="MobiDB-lite"/>
    </source>
</evidence>
<protein>
    <submittedName>
        <fullName evidence="3">Uncharacterized protein</fullName>
    </submittedName>
</protein>
<keyword evidence="4" id="KW-1185">Reference proteome</keyword>
<comment type="caution">
    <text evidence="3">The sequence shown here is derived from an EMBL/GenBank/DDBJ whole genome shotgun (WGS) entry which is preliminary data.</text>
</comment>
<feature type="region of interest" description="Disordered" evidence="1">
    <location>
        <begin position="1"/>
        <end position="24"/>
    </location>
</feature>
<keyword evidence="2" id="KW-0472">Membrane</keyword>
<keyword evidence="2" id="KW-1133">Transmembrane helix</keyword>
<name>A0A1Z5K566_FISSO</name>
<dbReference type="OrthoDB" id="205047at2759"/>
<accession>A0A1Z5K566</accession>
<gene>
    <name evidence="3" type="ORF">FisN_1Lh196</name>
</gene>
<feature type="region of interest" description="Disordered" evidence="1">
    <location>
        <begin position="319"/>
        <end position="339"/>
    </location>
</feature>
<feature type="compositionally biased region" description="Polar residues" evidence="1">
    <location>
        <begin position="221"/>
        <end position="239"/>
    </location>
</feature>
<keyword evidence="2" id="KW-0812">Transmembrane</keyword>
<dbReference type="Proteomes" id="UP000198406">
    <property type="component" value="Unassembled WGS sequence"/>
</dbReference>
<dbReference type="InParanoid" id="A0A1Z5K566"/>
<evidence type="ECO:0000256" key="2">
    <source>
        <dbReference type="SAM" id="Phobius"/>
    </source>
</evidence>
<feature type="transmembrane region" description="Helical" evidence="2">
    <location>
        <begin position="427"/>
        <end position="447"/>
    </location>
</feature>
<sequence length="475" mass="53182">MSEITELAQDSAPEVQPETKRETKAFPMNAKVVLHGLNAKEFNDKAGIVKSDIKEDGRQEVLIGKKILGIKPANMKYEVRPVDDLSIQDLKAILKEKDGTTNFAGMDIADMRSLVKNIKAEHAFEYLAHANAKAALEKAKEAELAAKANKMKTRANQMADMSPDQIRQQARMMKSVPPAQLRRMNPQLRNMTDEQIRQAAEQMEMMADNPQMLQQMVNQTQNMSPEELQRATSQQQQPKSIAEMTPEQLLHQAQMMRSISKDELRKLNPQFAHLTDGQIEQSIVQIEQMAMNPSMLEMMKNQLKDMTTEEIEQMQKGMRQNGSGVQPSGPMTAGSQPPVDTANMLENMTGKQMRDLMKMMKENPEMVQSMLPPGTSVEAMRSSLSMFEGMSDEQLDATLESMKKFQKAIAPFRNAYNSANAICGGHMVKLIIVFTLFSITYLVLFIATRGSREAANDVSAASQSVPVLEDNDSEF</sequence>
<feature type="region of interest" description="Disordered" evidence="1">
    <location>
        <begin position="221"/>
        <end position="241"/>
    </location>
</feature>
<dbReference type="EMBL" id="BDSP01000153">
    <property type="protein sequence ID" value="GAX21128.1"/>
    <property type="molecule type" value="Genomic_DNA"/>
</dbReference>